<feature type="non-terminal residue" evidence="2">
    <location>
        <position position="106"/>
    </location>
</feature>
<name>A0A0S7ENL7_9TELE</name>
<sequence>MTPSRKLCLSGEGETFPCGHKMHGMKRAPIGRESGRAPCLVICCNLELWQLTDFGIEPPESAARSRSFHPPAMPQNDTDQQSLRTRGFARFCRGGQHQQAGEKITV</sequence>
<dbReference type="AlphaFoldDB" id="A0A0S7ENL7"/>
<evidence type="ECO:0000313" key="2">
    <source>
        <dbReference type="EMBL" id="JAO05019.1"/>
    </source>
</evidence>
<protein>
    <submittedName>
        <fullName evidence="2">PPUP26</fullName>
    </submittedName>
</protein>
<gene>
    <name evidence="2" type="primary">PPUP26</name>
</gene>
<dbReference type="EMBL" id="GBYX01476658">
    <property type="protein sequence ID" value="JAO05019.1"/>
    <property type="molecule type" value="Transcribed_RNA"/>
</dbReference>
<accession>A0A0S7ENL7</accession>
<reference evidence="2" key="1">
    <citation type="submission" date="2014-12" db="EMBL/GenBank/DDBJ databases">
        <title>Parallel Evolution in Life History Adaptation Evident in the Tissue-Specific Poeciliopsis prolifica transcriptome.</title>
        <authorList>
            <person name="Jue N.K."/>
            <person name="Foley R.J."/>
            <person name="Obergfell C."/>
            <person name="Reznick D.N."/>
            <person name="O'Neill R.J."/>
            <person name="O'Neill M.J."/>
        </authorList>
    </citation>
    <scope>NUCLEOTIDE SEQUENCE</scope>
</reference>
<organism evidence="2">
    <name type="scientific">Poeciliopsis prolifica</name>
    <name type="common">blackstripe livebearer</name>
    <dbReference type="NCBI Taxonomy" id="188132"/>
    <lineage>
        <taxon>Eukaryota</taxon>
        <taxon>Metazoa</taxon>
        <taxon>Chordata</taxon>
        <taxon>Craniata</taxon>
        <taxon>Vertebrata</taxon>
        <taxon>Euteleostomi</taxon>
        <taxon>Actinopterygii</taxon>
        <taxon>Neopterygii</taxon>
        <taxon>Teleostei</taxon>
        <taxon>Neoteleostei</taxon>
        <taxon>Acanthomorphata</taxon>
        <taxon>Ovalentaria</taxon>
        <taxon>Atherinomorphae</taxon>
        <taxon>Cyprinodontiformes</taxon>
        <taxon>Poeciliidae</taxon>
        <taxon>Poeciliinae</taxon>
        <taxon>Poeciliopsis</taxon>
    </lineage>
</organism>
<feature type="region of interest" description="Disordered" evidence="1">
    <location>
        <begin position="60"/>
        <end position="82"/>
    </location>
</feature>
<proteinExistence type="predicted"/>
<evidence type="ECO:0000256" key="1">
    <source>
        <dbReference type="SAM" id="MobiDB-lite"/>
    </source>
</evidence>